<dbReference type="EMBL" id="PYFT01000001">
    <property type="protein sequence ID" value="PSR56555.1"/>
    <property type="molecule type" value="Genomic_DNA"/>
</dbReference>
<evidence type="ECO:0000256" key="1">
    <source>
        <dbReference type="SAM" id="Phobius"/>
    </source>
</evidence>
<accession>A0A2T2YM53</accession>
<keyword evidence="1" id="KW-0812">Transmembrane</keyword>
<name>A0A2T2YM53_9BACT</name>
<evidence type="ECO:0000313" key="3">
    <source>
        <dbReference type="Proteomes" id="UP000240357"/>
    </source>
</evidence>
<gene>
    <name evidence="2" type="ORF">AHMF7605_25195</name>
</gene>
<sequence>MYEKITFNTNPILFHLIFSGCFIYIIMRSKLEWVEASGKTRCFAVTESALSLIFAVLYIY</sequence>
<feature type="transmembrane region" description="Helical" evidence="1">
    <location>
        <begin position="12"/>
        <end position="29"/>
    </location>
</feature>
<dbReference type="PROSITE" id="PS51257">
    <property type="entry name" value="PROKAR_LIPOPROTEIN"/>
    <property type="match status" value="1"/>
</dbReference>
<evidence type="ECO:0000313" key="2">
    <source>
        <dbReference type="EMBL" id="PSR56555.1"/>
    </source>
</evidence>
<protein>
    <submittedName>
        <fullName evidence="2">Uncharacterized protein</fullName>
    </submittedName>
</protein>
<keyword evidence="3" id="KW-1185">Reference proteome</keyword>
<keyword evidence="1" id="KW-0472">Membrane</keyword>
<proteinExistence type="predicted"/>
<dbReference type="AlphaFoldDB" id="A0A2T2YM53"/>
<keyword evidence="1" id="KW-1133">Transmembrane helix</keyword>
<comment type="caution">
    <text evidence="2">The sequence shown here is derived from an EMBL/GenBank/DDBJ whole genome shotgun (WGS) entry which is preliminary data.</text>
</comment>
<organism evidence="2 3">
    <name type="scientific">Adhaeribacter arboris</name>
    <dbReference type="NCBI Taxonomy" id="2072846"/>
    <lineage>
        <taxon>Bacteria</taxon>
        <taxon>Pseudomonadati</taxon>
        <taxon>Bacteroidota</taxon>
        <taxon>Cytophagia</taxon>
        <taxon>Cytophagales</taxon>
        <taxon>Hymenobacteraceae</taxon>
        <taxon>Adhaeribacter</taxon>
    </lineage>
</organism>
<feature type="transmembrane region" description="Helical" evidence="1">
    <location>
        <begin position="41"/>
        <end position="59"/>
    </location>
</feature>
<reference evidence="2 3" key="1">
    <citation type="submission" date="2018-03" db="EMBL/GenBank/DDBJ databases">
        <title>Adhaeribacter sp. HMF7605 Genome sequencing and assembly.</title>
        <authorList>
            <person name="Kang H."/>
            <person name="Kang J."/>
            <person name="Cha I."/>
            <person name="Kim H."/>
            <person name="Joh K."/>
        </authorList>
    </citation>
    <scope>NUCLEOTIDE SEQUENCE [LARGE SCALE GENOMIC DNA]</scope>
    <source>
        <strain evidence="2 3">HMF7605</strain>
    </source>
</reference>
<dbReference type="Proteomes" id="UP000240357">
    <property type="component" value="Unassembled WGS sequence"/>
</dbReference>